<feature type="domain" description="MMS19 N-terminal" evidence="7">
    <location>
        <begin position="48"/>
        <end position="309"/>
    </location>
</feature>
<comment type="function">
    <text evidence="5">Key component of the cytosolic iron-sulfur protein assembly (CIA) complex, a multiprotein complex that mediates the incorporation of iron-sulfur cluster into apoproteins specifically involved in DNA metabolism and genomic integrity. In the CIA complex, MMS19 acts as an adapter between early-acting CIA components and a subset of cellular target iron-sulfur proteins.</text>
</comment>
<dbReference type="PANTHER" id="PTHR12891">
    <property type="entry name" value="DNA REPAIR/TRANSCRIPTION PROTEIN MET18/MMS19"/>
    <property type="match status" value="1"/>
</dbReference>
<comment type="subcellular location">
    <subcellularLocation>
        <location evidence="5">Cytoplasm</location>
        <location evidence="5">Cytoskeleton</location>
        <location evidence="5">Spindle</location>
    </subcellularLocation>
    <subcellularLocation>
        <location evidence="1 5">Nucleus</location>
    </subcellularLocation>
</comment>
<dbReference type="GO" id="GO:0005819">
    <property type="term" value="C:spindle"/>
    <property type="evidence" value="ECO:0007669"/>
    <property type="project" value="UniProtKB-SubCell"/>
</dbReference>
<dbReference type="InterPro" id="IPR024687">
    <property type="entry name" value="MMS19_C"/>
</dbReference>
<keyword evidence="5" id="KW-0227">DNA damage</keyword>
<dbReference type="Pfam" id="PF12460">
    <property type="entry name" value="MMS19_C"/>
    <property type="match status" value="1"/>
</dbReference>
<name>A0A7F5R452_AGRPL</name>
<dbReference type="GO" id="GO:0005634">
    <property type="term" value="C:nucleus"/>
    <property type="evidence" value="ECO:0007669"/>
    <property type="project" value="UniProtKB-SubCell"/>
</dbReference>
<feature type="domain" description="MMS19 C-terminal" evidence="6">
    <location>
        <begin position="604"/>
        <end position="912"/>
    </location>
</feature>
<organism evidence="8 9">
    <name type="scientific">Agrilus planipennis</name>
    <name type="common">Emerald ash borer</name>
    <name type="synonym">Agrilus marcopoli</name>
    <dbReference type="NCBI Taxonomy" id="224129"/>
    <lineage>
        <taxon>Eukaryota</taxon>
        <taxon>Metazoa</taxon>
        <taxon>Ecdysozoa</taxon>
        <taxon>Arthropoda</taxon>
        <taxon>Hexapoda</taxon>
        <taxon>Insecta</taxon>
        <taxon>Pterygota</taxon>
        <taxon>Neoptera</taxon>
        <taxon>Endopterygota</taxon>
        <taxon>Coleoptera</taxon>
        <taxon>Polyphaga</taxon>
        <taxon>Elateriformia</taxon>
        <taxon>Buprestoidea</taxon>
        <taxon>Buprestidae</taxon>
        <taxon>Agrilinae</taxon>
        <taxon>Agrilus</taxon>
    </lineage>
</organism>
<dbReference type="SUPFAM" id="SSF48371">
    <property type="entry name" value="ARM repeat"/>
    <property type="match status" value="1"/>
</dbReference>
<dbReference type="RefSeq" id="XP_025830552.1">
    <property type="nucleotide sequence ID" value="XM_025974767.1"/>
</dbReference>
<dbReference type="OrthoDB" id="342900at2759"/>
<comment type="similarity">
    <text evidence="2 5">Belongs to the MET18/MMS19 family.</text>
</comment>
<keyword evidence="5" id="KW-0234">DNA repair</keyword>
<evidence type="ECO:0000256" key="2">
    <source>
        <dbReference type="ARBA" id="ARBA00009340"/>
    </source>
</evidence>
<dbReference type="InterPro" id="IPR011989">
    <property type="entry name" value="ARM-like"/>
</dbReference>
<proteinExistence type="inferred from homology"/>
<dbReference type="GO" id="GO:0097361">
    <property type="term" value="C:cytosolic [4Fe-4S] assembly targeting complex"/>
    <property type="evidence" value="ECO:0007669"/>
    <property type="project" value="UniProtKB-UniRule"/>
</dbReference>
<evidence type="ECO:0000259" key="6">
    <source>
        <dbReference type="Pfam" id="PF12460"/>
    </source>
</evidence>
<keyword evidence="3" id="KW-0677">Repeat</keyword>
<dbReference type="FunCoup" id="A0A7F5R452">
    <property type="interactions" value="2243"/>
</dbReference>
<keyword evidence="5" id="KW-0206">Cytoskeleton</keyword>
<evidence type="ECO:0000256" key="1">
    <source>
        <dbReference type="ARBA" id="ARBA00004123"/>
    </source>
</evidence>
<sequence length="961" mass="109693">MEKMEVDNYNSVLDELLQSNKDDKNLNNSCIKVSKDICSSKLTVVDLVEQLRVLLIDTSSEKRDYGLLILTKVLNNLPTNFLNSDQIKFISSFYADRLKDHHQVVPTALQGILVLFKFDNIVEGCITQILQSLFQNISCQQQQLHDRYSIYQIFEKSLQIRTTEVLAMSFDFVYGVITAIDGERDPRNLLYLFSWLPKFIKLVNLGHLTEEMFEVVACYFPVDFKAPGDNINGISRDTLAQALCPCLCCIESFAQFCLPLAIEKLSSSLKTAQLDSLDLLIESCRMFSSDSFAQHSVEIWSLLEKEVLNGTDAQIVNKCLETLTHVVNKLSQSATTTDCFVQTVEDITDTVKGNLRPDTRLFQPSVKILLYLAKASEKSVDYVIKNVLPQLVNTYNITSTPLHQSFLLESMVDFTKVYVEVTGNIDIKGTKELSFIPNLCLKASIHEDPNIRKVGLDSIGEIAESIPKYLRENVYTNLKIHLTVNQHEKTRESAIKCFKNYCKLFPLEVEQEILDKISTSDNTSLDLFLDALCEVGSNAKLTEKILKIFINSCTNCNDLIRFSVVLKNLKKFLLLSGGNESIYAFLLSDGGLINFIIDLLCRKFDETSVQKFETLLKNVIDVLENIVAAQDTEVQRAILEKYLNPAIVTFRDTKNSVYVILFHGLLCRLKKDLAGDYGLIGDLCEATLQTDNDFVFEFGARLIANLINKLDDEKAVKYNLKVIESCIEVEKIFHKRNVILFSWVIKALIMRGHEYGSLYTNKLINMLESCKDAPLGFELIMSDSYNCLSSESNCNRRLLYRQKFFTDVIKQLCKEEKQQYLLAVGYLLKESPKQVVLMHFKKLLKSIVLCLEKIDDSEILCSILGILFSFLESKETIFEDYIDELVPRFLSLSRFQKSMKVRIKALQCLQAYAIGFTLHKLLHQKQPVVHELEQCLDDPKRMVRKEAVLARNCWFLLDTPT</sequence>
<dbReference type="Proteomes" id="UP000192223">
    <property type="component" value="Unplaced"/>
</dbReference>
<dbReference type="KEGG" id="apln:108742661"/>
<protein>
    <recommendedName>
        <fullName evidence="5">MMS19 nucleotide excision repair protein</fullName>
    </recommendedName>
</protein>
<dbReference type="InterPro" id="IPR029240">
    <property type="entry name" value="MMS19_N"/>
</dbReference>
<dbReference type="GO" id="GO:0051604">
    <property type="term" value="P:protein maturation"/>
    <property type="evidence" value="ECO:0007669"/>
    <property type="project" value="UniProtKB-UniRule"/>
</dbReference>
<dbReference type="AlphaFoldDB" id="A0A7F5R452"/>
<dbReference type="InParanoid" id="A0A7F5R452"/>
<dbReference type="Pfam" id="PF14500">
    <property type="entry name" value="MMS19_N"/>
    <property type="match status" value="1"/>
</dbReference>
<dbReference type="InterPro" id="IPR016024">
    <property type="entry name" value="ARM-type_fold"/>
</dbReference>
<comment type="subunit">
    <text evidence="5">Component of the CIA complex.</text>
</comment>
<gene>
    <name evidence="9" type="primary">LOC108742661</name>
</gene>
<dbReference type="GO" id="GO:0006281">
    <property type="term" value="P:DNA repair"/>
    <property type="evidence" value="ECO:0007669"/>
    <property type="project" value="UniProtKB-UniRule"/>
</dbReference>
<evidence type="ECO:0000259" key="7">
    <source>
        <dbReference type="Pfam" id="PF14500"/>
    </source>
</evidence>
<keyword evidence="4 5" id="KW-0539">Nucleus</keyword>
<evidence type="ECO:0000256" key="5">
    <source>
        <dbReference type="RuleBase" id="RU367072"/>
    </source>
</evidence>
<dbReference type="GeneID" id="108742661"/>
<keyword evidence="5" id="KW-0963">Cytoplasm</keyword>
<evidence type="ECO:0000256" key="4">
    <source>
        <dbReference type="ARBA" id="ARBA00023242"/>
    </source>
</evidence>
<evidence type="ECO:0000313" key="9">
    <source>
        <dbReference type="RefSeq" id="XP_025830552.1"/>
    </source>
</evidence>
<dbReference type="InterPro" id="IPR039920">
    <property type="entry name" value="MMS19"/>
</dbReference>
<accession>A0A7F5R452</accession>
<dbReference type="GO" id="GO:0016226">
    <property type="term" value="P:iron-sulfur cluster assembly"/>
    <property type="evidence" value="ECO:0007669"/>
    <property type="project" value="UniProtKB-UniRule"/>
</dbReference>
<evidence type="ECO:0000256" key="3">
    <source>
        <dbReference type="ARBA" id="ARBA00022737"/>
    </source>
</evidence>
<dbReference type="PANTHER" id="PTHR12891:SF0">
    <property type="entry name" value="MMS19 NUCLEOTIDE EXCISION REPAIR PROTEIN HOMOLOG"/>
    <property type="match status" value="1"/>
</dbReference>
<evidence type="ECO:0000313" key="8">
    <source>
        <dbReference type="Proteomes" id="UP000192223"/>
    </source>
</evidence>
<dbReference type="CTD" id="64210"/>
<dbReference type="Gene3D" id="1.25.10.10">
    <property type="entry name" value="Leucine-rich Repeat Variant"/>
    <property type="match status" value="2"/>
</dbReference>
<reference evidence="9" key="1">
    <citation type="submission" date="2025-08" db="UniProtKB">
        <authorList>
            <consortium name="RefSeq"/>
        </authorList>
    </citation>
    <scope>IDENTIFICATION</scope>
    <source>
        <tissue evidence="9">Entire body</tissue>
    </source>
</reference>
<keyword evidence="8" id="KW-1185">Reference proteome</keyword>